<dbReference type="EMBL" id="AM180252">
    <property type="protein sequence ID" value="CAJ54473.1"/>
    <property type="molecule type" value="Genomic_DNA"/>
</dbReference>
<name>Q1MRA3_LAWIP</name>
<evidence type="ECO:0008006" key="4">
    <source>
        <dbReference type="Google" id="ProtNLM"/>
    </source>
</evidence>
<keyword evidence="1" id="KW-1133">Transmembrane helix</keyword>
<dbReference type="Gene3D" id="3.40.50.2300">
    <property type="match status" value="2"/>
</dbReference>
<keyword evidence="1" id="KW-0472">Membrane</keyword>
<dbReference type="OrthoDB" id="9776955at2"/>
<evidence type="ECO:0000313" key="3">
    <source>
        <dbReference type="Proteomes" id="UP000002430"/>
    </source>
</evidence>
<dbReference type="AlphaFoldDB" id="Q1MRA3"/>
<keyword evidence="1" id="KW-0812">Transmembrane</keyword>
<dbReference type="InterPro" id="IPR007487">
    <property type="entry name" value="ABC_transpt-TYRBP-like"/>
</dbReference>
<dbReference type="Proteomes" id="UP000002430">
    <property type="component" value="Chromosome"/>
</dbReference>
<protein>
    <recommendedName>
        <fullName evidence="4">ABC transporter substrate-binding protein</fullName>
    </recommendedName>
</protein>
<dbReference type="PANTHER" id="PTHR35271">
    <property type="entry name" value="ABC TRANSPORTER, SUBSTRATE-BINDING LIPOPROTEIN-RELATED"/>
    <property type="match status" value="1"/>
</dbReference>
<evidence type="ECO:0000256" key="1">
    <source>
        <dbReference type="SAM" id="Phobius"/>
    </source>
</evidence>
<organism evidence="2 3">
    <name type="scientific">Lawsonia intracellularis (strain PHE/MN1-00)</name>
    <dbReference type="NCBI Taxonomy" id="363253"/>
    <lineage>
        <taxon>Bacteria</taxon>
        <taxon>Pseudomonadati</taxon>
        <taxon>Thermodesulfobacteriota</taxon>
        <taxon>Desulfovibrionia</taxon>
        <taxon>Desulfovibrionales</taxon>
        <taxon>Desulfovibrionaceae</taxon>
        <taxon>Lawsonia</taxon>
    </lineage>
</organism>
<sequence length="323" mass="35122">MKKNFFYFIAVVITLVIAFITYNNKVNNKLPVVAIANYGPHTSLDAVIAGFKEQMQVEGFTENQTIRYEIADVGFDHALIPQTIASLRAHHPKAMVVISTPIAQFAKGKIKNLPLIYSSVTDPVGVGLLQEYNKSDDNMTGSSDMQDLNSLLQFAKFLLPNAKSIGLLYATSDSNDTSLVKMMQSAASEYDMSVVAIPVEQAREVPIRMQGFKGKVDLIYVGVSGPIQPTLPAIAVEAHKMRIPVFNADIQAVRDGLVIAGLGVDYYAVGRNTGKLVSAILHGEKISELVPIYPSAQDHHGVINKKLAIELGIAIPSNIEIVE</sequence>
<reference evidence="2 3" key="1">
    <citation type="submission" date="2005-11" db="EMBL/GenBank/DDBJ databases">
        <title>The complete genome sequence of Lawsonia intracellularis: the causative agent of proliferative enteropathy.</title>
        <authorList>
            <person name="Kaur K."/>
            <person name="Zhang Q."/>
            <person name="Beckler D."/>
            <person name="Munir S."/>
            <person name="Li L."/>
            <person name="Kinsley K."/>
            <person name="Herron L."/>
            <person name="Peterson A."/>
            <person name="May B."/>
            <person name="Singh S."/>
            <person name="Gebhart C."/>
            <person name="Kapur V."/>
        </authorList>
    </citation>
    <scope>NUCLEOTIDE SEQUENCE [LARGE SCALE GENOMIC DNA]</scope>
    <source>
        <strain evidence="2 3">PHE/MN1-00</strain>
    </source>
</reference>
<dbReference type="STRING" id="363253.LI0418"/>
<feature type="transmembrane region" description="Helical" evidence="1">
    <location>
        <begin position="5"/>
        <end position="22"/>
    </location>
</feature>
<dbReference type="eggNOG" id="COG2984">
    <property type="taxonomic scope" value="Bacteria"/>
</dbReference>
<proteinExistence type="predicted"/>
<evidence type="ECO:0000313" key="2">
    <source>
        <dbReference type="EMBL" id="CAJ54473.1"/>
    </source>
</evidence>
<dbReference type="Pfam" id="PF04392">
    <property type="entry name" value="ABC_sub_bind"/>
    <property type="match status" value="1"/>
</dbReference>
<dbReference type="KEGG" id="lip:LI0418"/>
<dbReference type="RefSeq" id="WP_011526503.1">
    <property type="nucleotide sequence ID" value="NC_008011.1"/>
</dbReference>
<accession>Q1MRA3</accession>
<gene>
    <name evidence="2" type="ordered locus">LI0418</name>
</gene>
<keyword evidence="3" id="KW-1185">Reference proteome</keyword>
<dbReference type="HOGENOM" id="CLU_058196_1_1_7"/>
<dbReference type="CDD" id="cd06325">
    <property type="entry name" value="PBP1_ABC_unchar_transporter"/>
    <property type="match status" value="1"/>
</dbReference>
<dbReference type="PANTHER" id="PTHR35271:SF1">
    <property type="entry name" value="ABC TRANSPORTER, SUBSTRATE-BINDING LIPOPROTEIN"/>
    <property type="match status" value="1"/>
</dbReference>